<keyword evidence="1" id="KW-1133">Transmembrane helix</keyword>
<dbReference type="PANTHER" id="PTHR22550">
    <property type="entry name" value="SPORE GERMINATION PROTEIN"/>
    <property type="match status" value="1"/>
</dbReference>
<name>A0A7V2T0L0_LEUMU</name>
<dbReference type="SUPFAM" id="SSF53300">
    <property type="entry name" value="vWA-like"/>
    <property type="match status" value="1"/>
</dbReference>
<dbReference type="PANTHER" id="PTHR22550:SF18">
    <property type="entry name" value="VWFA DOMAIN-CONTAINING PROTEIN"/>
    <property type="match status" value="1"/>
</dbReference>
<protein>
    <submittedName>
        <fullName evidence="3">VWA domain-containing protein</fullName>
    </submittedName>
</protein>
<evidence type="ECO:0000313" key="3">
    <source>
        <dbReference type="EMBL" id="HFC92894.1"/>
    </source>
</evidence>
<comment type="caution">
    <text evidence="3">The sequence shown here is derived from an EMBL/GenBank/DDBJ whole genome shotgun (WGS) entry which is preliminary data.</text>
</comment>
<dbReference type="EMBL" id="DRMS01000329">
    <property type="protein sequence ID" value="HFC92894.1"/>
    <property type="molecule type" value="Genomic_DNA"/>
</dbReference>
<dbReference type="Pfam" id="PF00092">
    <property type="entry name" value="VWA"/>
    <property type="match status" value="1"/>
</dbReference>
<dbReference type="SMART" id="SM00327">
    <property type="entry name" value="VWA"/>
    <property type="match status" value="1"/>
</dbReference>
<accession>A0A7V2T0L0</accession>
<feature type="transmembrane region" description="Helical" evidence="1">
    <location>
        <begin position="297"/>
        <end position="315"/>
    </location>
</feature>
<feature type="domain" description="VWFA" evidence="2">
    <location>
        <begin position="91"/>
        <end position="278"/>
    </location>
</feature>
<dbReference type="Proteomes" id="UP000885750">
    <property type="component" value="Unassembled WGS sequence"/>
</dbReference>
<proteinExistence type="predicted"/>
<sequence>MLVFEWSWLFLLIPLPILLRLFIKPVKQVREQALQVPFLRDFNDAPATSRANNFSWLIMLLSIIAWLALVTAVARPVMVGESISLPVKGRNIMLAIDLSGSMRERDYRVGNQWVDRLTATKFVAGEFIQRRKGDRIGLILFGDQAYLQAPLTFDRETIKKLLDESALGLAGQKTAIGDAIGLGIKRLRDQDDNEHVLILLTDGENTAGNVGVYEAAEVAAQQNIKIYTVGIGADSSQSGFFQRSSLDEDTLKKIASMTKGKYFRARDTVEFQRIYEELDRLEPIVREQEQWRPRIDLFYLPLAMSLLLFGLAIVLRNRSL</sequence>
<dbReference type="InterPro" id="IPR050768">
    <property type="entry name" value="UPF0353/GerABKA_families"/>
</dbReference>
<dbReference type="InterPro" id="IPR002035">
    <property type="entry name" value="VWF_A"/>
</dbReference>
<dbReference type="InterPro" id="IPR036465">
    <property type="entry name" value="vWFA_dom_sf"/>
</dbReference>
<keyword evidence="1" id="KW-0472">Membrane</keyword>
<gene>
    <name evidence="3" type="ORF">ENJ51_08800</name>
</gene>
<evidence type="ECO:0000256" key="1">
    <source>
        <dbReference type="SAM" id="Phobius"/>
    </source>
</evidence>
<evidence type="ECO:0000259" key="2">
    <source>
        <dbReference type="PROSITE" id="PS50234"/>
    </source>
</evidence>
<organism evidence="3">
    <name type="scientific">Leucothrix mucor</name>
    <dbReference type="NCBI Taxonomy" id="45248"/>
    <lineage>
        <taxon>Bacteria</taxon>
        <taxon>Pseudomonadati</taxon>
        <taxon>Pseudomonadota</taxon>
        <taxon>Gammaproteobacteria</taxon>
        <taxon>Thiotrichales</taxon>
        <taxon>Thiotrichaceae</taxon>
        <taxon>Leucothrix</taxon>
    </lineage>
</organism>
<feature type="transmembrane region" description="Helical" evidence="1">
    <location>
        <begin position="6"/>
        <end position="23"/>
    </location>
</feature>
<reference evidence="3" key="1">
    <citation type="journal article" date="2020" name="mSystems">
        <title>Genome- and Community-Level Interaction Insights into Carbon Utilization and Element Cycling Functions of Hydrothermarchaeota in Hydrothermal Sediment.</title>
        <authorList>
            <person name="Zhou Z."/>
            <person name="Liu Y."/>
            <person name="Xu W."/>
            <person name="Pan J."/>
            <person name="Luo Z.H."/>
            <person name="Li M."/>
        </authorList>
    </citation>
    <scope>NUCLEOTIDE SEQUENCE [LARGE SCALE GENOMIC DNA]</scope>
    <source>
        <strain evidence="3">HyVt-493</strain>
    </source>
</reference>
<dbReference type="InterPro" id="IPR033881">
    <property type="entry name" value="vWA_BatA_type"/>
</dbReference>
<keyword evidence="1" id="KW-0812">Transmembrane</keyword>
<dbReference type="AlphaFoldDB" id="A0A7V2T0L0"/>
<dbReference type="Gene3D" id="3.40.50.410">
    <property type="entry name" value="von Willebrand factor, type A domain"/>
    <property type="match status" value="1"/>
</dbReference>
<dbReference type="PROSITE" id="PS50234">
    <property type="entry name" value="VWFA"/>
    <property type="match status" value="1"/>
</dbReference>
<dbReference type="CDD" id="cd01467">
    <property type="entry name" value="vWA_BatA_type"/>
    <property type="match status" value="1"/>
</dbReference>
<feature type="transmembrane region" description="Helical" evidence="1">
    <location>
        <begin position="54"/>
        <end position="74"/>
    </location>
</feature>